<evidence type="ECO:0000256" key="3">
    <source>
        <dbReference type="ARBA" id="ARBA00022679"/>
    </source>
</evidence>
<keyword evidence="2" id="KW-1003">Cell membrane</keyword>
<comment type="similarity">
    <text evidence="1">Belongs to the Lgt family.</text>
</comment>
<feature type="transmembrane region" description="Helical" evidence="8">
    <location>
        <begin position="265"/>
        <end position="284"/>
    </location>
</feature>
<feature type="transmembrane region" description="Helical" evidence="8">
    <location>
        <begin position="20"/>
        <end position="39"/>
    </location>
</feature>
<protein>
    <submittedName>
        <fullName evidence="9">Prolipoprotein diacylglyceryl transferase family protein</fullName>
        <ecNumber evidence="9">2.4.99.-</ecNumber>
    </submittedName>
</protein>
<evidence type="ECO:0000256" key="5">
    <source>
        <dbReference type="ARBA" id="ARBA00022989"/>
    </source>
</evidence>
<keyword evidence="3 9" id="KW-0808">Transferase</keyword>
<evidence type="ECO:0000256" key="7">
    <source>
        <dbReference type="SAM" id="MobiDB-lite"/>
    </source>
</evidence>
<feature type="region of interest" description="Disordered" evidence="7">
    <location>
        <begin position="307"/>
        <end position="327"/>
    </location>
</feature>
<proteinExistence type="inferred from homology"/>
<dbReference type="Pfam" id="PF01790">
    <property type="entry name" value="LGT"/>
    <property type="match status" value="1"/>
</dbReference>
<comment type="caution">
    <text evidence="9">The sequence shown here is derived from an EMBL/GenBank/DDBJ whole genome shotgun (WGS) entry which is preliminary data.</text>
</comment>
<keyword evidence="6 8" id="KW-0472">Membrane</keyword>
<dbReference type="EC" id="2.4.99.-" evidence="9"/>
<feature type="transmembrane region" description="Helical" evidence="8">
    <location>
        <begin position="139"/>
        <end position="165"/>
    </location>
</feature>
<evidence type="ECO:0000256" key="1">
    <source>
        <dbReference type="ARBA" id="ARBA00007150"/>
    </source>
</evidence>
<evidence type="ECO:0000313" key="10">
    <source>
        <dbReference type="Proteomes" id="UP001407405"/>
    </source>
</evidence>
<gene>
    <name evidence="9" type="ORF">AAIG11_14905</name>
</gene>
<accession>A0ABU9VXF2</accession>
<evidence type="ECO:0000256" key="8">
    <source>
        <dbReference type="SAM" id="Phobius"/>
    </source>
</evidence>
<keyword evidence="5 8" id="KW-1133">Transmembrane helix</keyword>
<keyword evidence="4 8" id="KW-0812">Transmembrane</keyword>
<dbReference type="GO" id="GO:0016757">
    <property type="term" value="F:glycosyltransferase activity"/>
    <property type="evidence" value="ECO:0007669"/>
    <property type="project" value="UniProtKB-KW"/>
</dbReference>
<organism evidence="9 10">
    <name type="scientific">Anoxynatronum sibiricum</name>
    <dbReference type="NCBI Taxonomy" id="210623"/>
    <lineage>
        <taxon>Bacteria</taxon>
        <taxon>Bacillati</taxon>
        <taxon>Bacillota</taxon>
        <taxon>Clostridia</taxon>
        <taxon>Eubacteriales</taxon>
        <taxon>Clostridiaceae</taxon>
        <taxon>Anoxynatronum</taxon>
    </lineage>
</organism>
<feature type="transmembrane region" description="Helical" evidence="8">
    <location>
        <begin position="109"/>
        <end position="127"/>
    </location>
</feature>
<evidence type="ECO:0000256" key="4">
    <source>
        <dbReference type="ARBA" id="ARBA00022692"/>
    </source>
</evidence>
<reference evidence="9 10" key="1">
    <citation type="submission" date="2024-04" db="EMBL/GenBank/DDBJ databases">
        <title>Genome sequencing and metabolic network reconstruction of aminoacids and betaine degradation by Anoxynatronum sibiricum.</title>
        <authorList>
            <person name="Detkova E.N."/>
            <person name="Boltjanskaja Y.V."/>
            <person name="Mardanov A.V."/>
            <person name="Kevbrin V."/>
        </authorList>
    </citation>
    <scope>NUCLEOTIDE SEQUENCE [LARGE SCALE GENOMIC DNA]</scope>
    <source>
        <strain evidence="9 10">Z-7981</strain>
    </source>
</reference>
<dbReference type="RefSeq" id="WP_343187060.1">
    <property type="nucleotide sequence ID" value="NZ_JBCITM010000021.1"/>
</dbReference>
<keyword evidence="9" id="KW-0328">Glycosyltransferase</keyword>
<evidence type="ECO:0000256" key="6">
    <source>
        <dbReference type="ARBA" id="ARBA00023136"/>
    </source>
</evidence>
<feature type="compositionally biased region" description="Basic residues" evidence="7">
    <location>
        <begin position="318"/>
        <end position="327"/>
    </location>
</feature>
<sequence length="327" mass="36132">MRPILFYMKWMNQTVSVPSYRFFGMLAALYLLVTVAWQWRRESRRQAVGLHGLVPLSIFTGFSTGQLLAVCFLSIAAFFAGARLLYVLLYLPQVMAAPARLVELKLRNFSLHGGLAAVLLLWFHWSRRWGFSLPALTDSLVVHVGIAIAIMRLGCFFNGCCFGLPTQMPWGMHFPLANPNPVTRLVGFNAVTAGLLGATAVMRHPTQLYEMGAALLASGVTWRCQRRHPAGSGFGTALFGLLFSGGRLVVFFYRDFPTAGSLSNLLRGPVVYGLCLLFFTGWLVKIRSGESWFSKLPPLADAGYGVHRPGKLRESGSPRKKPSSGFH</sequence>
<feature type="transmembrane region" description="Helical" evidence="8">
    <location>
        <begin position="233"/>
        <end position="253"/>
    </location>
</feature>
<dbReference type="Proteomes" id="UP001407405">
    <property type="component" value="Unassembled WGS sequence"/>
</dbReference>
<evidence type="ECO:0000313" key="9">
    <source>
        <dbReference type="EMBL" id="MEN1761774.1"/>
    </source>
</evidence>
<dbReference type="EMBL" id="JBCITM010000021">
    <property type="protein sequence ID" value="MEN1761774.1"/>
    <property type="molecule type" value="Genomic_DNA"/>
</dbReference>
<keyword evidence="10" id="KW-1185">Reference proteome</keyword>
<dbReference type="InterPro" id="IPR001640">
    <property type="entry name" value="Lgt"/>
</dbReference>
<name>A0ABU9VXF2_9CLOT</name>
<dbReference type="PANTHER" id="PTHR30589:SF0">
    <property type="entry name" value="PHOSPHATIDYLGLYCEROL--PROLIPOPROTEIN DIACYLGLYCERYL TRANSFERASE"/>
    <property type="match status" value="1"/>
</dbReference>
<evidence type="ECO:0000256" key="2">
    <source>
        <dbReference type="ARBA" id="ARBA00022475"/>
    </source>
</evidence>
<feature type="transmembrane region" description="Helical" evidence="8">
    <location>
        <begin position="67"/>
        <end position="89"/>
    </location>
</feature>
<dbReference type="PANTHER" id="PTHR30589">
    <property type="entry name" value="PROLIPOPROTEIN DIACYLGLYCERYL TRANSFERASE"/>
    <property type="match status" value="1"/>
</dbReference>